<reference evidence="2" key="2">
    <citation type="submission" date="2012-02" db="EMBL/GenBank/DDBJ databases">
        <authorList>
            <person name="Brueggemann H."/>
            <person name="Lomholt H.B."/>
            <person name="Tettelin H."/>
            <person name="Kilian M."/>
        </authorList>
    </citation>
    <scope>NUCLEOTIDE SEQUENCE</scope>
    <source>
        <strain evidence="2">15.1.R1</strain>
    </source>
</reference>
<dbReference type="Proteomes" id="UP000223982">
    <property type="component" value="Plasmid p09_09"/>
</dbReference>
<dbReference type="Pfam" id="PF01656">
    <property type="entry name" value="CbiA"/>
    <property type="match status" value="1"/>
</dbReference>
<dbReference type="EMBL" id="MVCE01000015">
    <property type="protein sequence ID" value="PGF31234.1"/>
    <property type="molecule type" value="Genomic_DNA"/>
</dbReference>
<keyword evidence="3" id="KW-0614">Plasmid</keyword>
<gene>
    <name evidence="4" type="ORF">APS60_12660</name>
    <name evidence="3" type="ORF">B1B09_12800</name>
</gene>
<dbReference type="Gene3D" id="3.40.50.300">
    <property type="entry name" value="P-loop containing nucleotide triphosphate hydrolases"/>
    <property type="match status" value="1"/>
</dbReference>
<organism evidence="2">
    <name type="scientific">Cutibacterium acnes</name>
    <name type="common">Propionibacterium acnes</name>
    <dbReference type="NCBI Taxonomy" id="1747"/>
    <lineage>
        <taxon>Bacteria</taxon>
        <taxon>Bacillati</taxon>
        <taxon>Actinomycetota</taxon>
        <taxon>Actinomycetes</taxon>
        <taxon>Propionibacteriales</taxon>
        <taxon>Propionibacteriaceae</taxon>
        <taxon>Cutibacterium</taxon>
    </lineage>
</organism>
<name>H9ZMS5_CUTAC</name>
<dbReference type="PATRIC" id="fig|1747.87.peg.2496"/>
<dbReference type="PANTHER" id="PTHR13696">
    <property type="entry name" value="P-LOOP CONTAINING NUCLEOSIDE TRIPHOSPHATE HYDROLASE"/>
    <property type="match status" value="1"/>
</dbReference>
<dbReference type="EMBL" id="LKVB01000016">
    <property type="protein sequence ID" value="PHJ26183.1"/>
    <property type="molecule type" value="Genomic_DNA"/>
</dbReference>
<dbReference type="PANTHER" id="PTHR13696:SF96">
    <property type="entry name" value="COBQ_COBB_MIND_PARA NUCLEOTIDE BINDING DOMAIN-CONTAINING PROTEIN"/>
    <property type="match status" value="1"/>
</dbReference>
<dbReference type="EMBL" id="JQ612072">
    <property type="protein sequence ID" value="AFH37466.1"/>
    <property type="molecule type" value="Genomic_DNA"/>
</dbReference>
<dbReference type="PIRSF" id="PIRSF009320">
    <property type="entry name" value="Nuc_binding_HP_1000"/>
    <property type="match status" value="1"/>
</dbReference>
<reference evidence="2" key="1">
    <citation type="journal article" date="2012" name="PLoS ONE">
        <title>CRISPR/cas Loci of Type II Propionibacterium acnes Confer Immunity against Acquisition of Mobile Elements Present in Type I P. acnes.</title>
        <authorList>
            <person name="Bruggemann H."/>
            <person name="Lomholt H.B."/>
            <person name="Tettelin H."/>
            <person name="Kilian M."/>
        </authorList>
    </citation>
    <scope>NUCLEOTIDE SEQUENCE</scope>
    <source>
        <strain evidence="2">15.1.R1</strain>
    </source>
</reference>
<dbReference type="InterPro" id="IPR002586">
    <property type="entry name" value="CobQ/CobB/MinD/ParA_Nub-bd_dom"/>
</dbReference>
<dbReference type="Proteomes" id="UP000226191">
    <property type="component" value="Plasmid p11_78"/>
</dbReference>
<reference evidence="3 6" key="3">
    <citation type="submission" date="2017-02" db="EMBL/GenBank/DDBJ databases">
        <title>Prevalence of linear plasmids in Cutibacterium acnes isolates obtained from cancerous prostatic tissue.</title>
        <authorList>
            <person name="Davidsson S."/>
            <person name="Bruggemann H."/>
        </authorList>
    </citation>
    <scope>NUCLEOTIDE SEQUENCE [LARGE SCALE GENOMIC DNA]</scope>
    <source>
        <strain evidence="3 6">11-78</strain>
        <plasmid evidence="3 6">p11_78</plasmid>
    </source>
</reference>
<evidence type="ECO:0000313" key="2">
    <source>
        <dbReference type="EMBL" id="AFH37466.1"/>
    </source>
</evidence>
<geneLocation type="plasmid" evidence="4 5">
    <name>p09_09</name>
</geneLocation>
<evidence type="ECO:0000313" key="6">
    <source>
        <dbReference type="Proteomes" id="UP000226191"/>
    </source>
</evidence>
<sequence>MIWAVLNCKGGVGKTTSALLLAAAAAKQGHTTLVADADPQGTASQWSALATKNDEPLPFPVQAVNIATMEALPTTTDAHDLILVDTPPSAGDLMFQACRIADLIIIPTATSGPDISRTWVTMDATQGTPRAILLTQTEHNRVVYRQARTALAADDTVVLLDHDIPRRESIRTAWGTNPPDDVITYYLPVLNELMEALS</sequence>
<evidence type="ECO:0000313" key="5">
    <source>
        <dbReference type="Proteomes" id="UP000223982"/>
    </source>
</evidence>
<evidence type="ECO:0000313" key="3">
    <source>
        <dbReference type="EMBL" id="PGF31234.1"/>
    </source>
</evidence>
<reference evidence="4 5" key="4">
    <citation type="submission" date="2017-02" db="EMBL/GenBank/DDBJ databases">
        <title>Prevalence of linear plasmids in Propionibacterium acnes isolates obtained from cancerous prostatic tissue.</title>
        <authorList>
            <person name="Davidsson S."/>
            <person name="Bruggemann H."/>
        </authorList>
    </citation>
    <scope>NUCLEOTIDE SEQUENCE [LARGE SCALE GENOMIC DNA]</scope>
    <source>
        <strain evidence="4 5">09-9</strain>
        <plasmid evidence="4 5">p09_09</plasmid>
    </source>
</reference>
<dbReference type="SUPFAM" id="SSF52540">
    <property type="entry name" value="P-loop containing nucleoside triphosphate hydrolases"/>
    <property type="match status" value="1"/>
</dbReference>
<dbReference type="InterPro" id="IPR050678">
    <property type="entry name" value="DNA_Partitioning_ATPase"/>
</dbReference>
<protein>
    <submittedName>
        <fullName evidence="3">Cobalamin biosynthesis protein CobQ</fullName>
    </submittedName>
    <submittedName>
        <fullName evidence="2">Plasmid partitioning protein ParA</fullName>
    </submittedName>
</protein>
<dbReference type="InterPro" id="IPR027417">
    <property type="entry name" value="P-loop_NTPase"/>
</dbReference>
<dbReference type="CDD" id="cd02042">
    <property type="entry name" value="ParAB_family"/>
    <property type="match status" value="1"/>
</dbReference>
<feature type="domain" description="CobQ/CobB/MinD/ParA nucleotide binding" evidence="1">
    <location>
        <begin position="4"/>
        <end position="170"/>
    </location>
</feature>
<accession>H9ZMS5</accession>
<dbReference type="AlphaFoldDB" id="H9ZMS5"/>
<geneLocation type="plasmid" evidence="3 6">
    <name>p11_78</name>
</geneLocation>
<proteinExistence type="predicted"/>
<dbReference type="RefSeq" id="WP_002518861.1">
    <property type="nucleotide sequence ID" value="NZ_CAMHUX010000012.1"/>
</dbReference>
<evidence type="ECO:0000313" key="4">
    <source>
        <dbReference type="EMBL" id="PHJ26183.1"/>
    </source>
</evidence>
<evidence type="ECO:0000259" key="1">
    <source>
        <dbReference type="Pfam" id="PF01656"/>
    </source>
</evidence>